<dbReference type="Proteomes" id="UP000434276">
    <property type="component" value="Unassembled WGS sequence"/>
</dbReference>
<dbReference type="EMBL" id="CACSHJ010000087">
    <property type="protein sequence ID" value="CAA0269282.1"/>
    <property type="molecule type" value="Genomic_DNA"/>
</dbReference>
<feature type="compositionally biased region" description="Basic and acidic residues" evidence="1">
    <location>
        <begin position="41"/>
        <end position="51"/>
    </location>
</feature>
<feature type="compositionally biased region" description="Polar residues" evidence="1">
    <location>
        <begin position="27"/>
        <end position="38"/>
    </location>
</feature>
<feature type="compositionally biased region" description="Polar residues" evidence="1">
    <location>
        <begin position="52"/>
        <end position="62"/>
    </location>
</feature>
<gene>
    <name evidence="2" type="ORF">C24_LOCUS3502</name>
</gene>
<protein>
    <submittedName>
        <fullName evidence="2">Uncharacterized protein</fullName>
    </submittedName>
</protein>
<feature type="region of interest" description="Disordered" evidence="1">
    <location>
        <begin position="85"/>
        <end position="111"/>
    </location>
</feature>
<organism evidence="2 3">
    <name type="scientific">Arabidopsis thaliana</name>
    <name type="common">Mouse-ear cress</name>
    <dbReference type="NCBI Taxonomy" id="3702"/>
    <lineage>
        <taxon>Eukaryota</taxon>
        <taxon>Viridiplantae</taxon>
        <taxon>Streptophyta</taxon>
        <taxon>Embryophyta</taxon>
        <taxon>Tracheophyta</taxon>
        <taxon>Spermatophyta</taxon>
        <taxon>Magnoliopsida</taxon>
        <taxon>eudicotyledons</taxon>
        <taxon>Gunneridae</taxon>
        <taxon>Pentapetalae</taxon>
        <taxon>rosids</taxon>
        <taxon>malvids</taxon>
        <taxon>Brassicales</taxon>
        <taxon>Brassicaceae</taxon>
        <taxon>Camelineae</taxon>
        <taxon>Arabidopsis</taxon>
    </lineage>
</organism>
<feature type="region of interest" description="Disordered" evidence="1">
    <location>
        <begin position="27"/>
        <end position="62"/>
    </location>
</feature>
<evidence type="ECO:0000256" key="1">
    <source>
        <dbReference type="SAM" id="MobiDB-lite"/>
    </source>
</evidence>
<proteinExistence type="predicted"/>
<name>A0A5S9WNY8_ARATH</name>
<feature type="compositionally biased region" description="Basic and acidic residues" evidence="1">
    <location>
        <begin position="98"/>
        <end position="111"/>
    </location>
</feature>
<dbReference type="AlphaFoldDB" id="A0A5S9WNY8"/>
<accession>A0A5S9WNY8</accession>
<reference evidence="2 3" key="1">
    <citation type="submission" date="2019-12" db="EMBL/GenBank/DDBJ databases">
        <authorList>
            <person name="Jiao W.-B."/>
            <person name="Schneeberger K."/>
        </authorList>
    </citation>
    <scope>NUCLEOTIDE SEQUENCE [LARGE SCALE GENOMIC DNA]</scope>
    <source>
        <strain evidence="3">cv. C24</strain>
    </source>
</reference>
<evidence type="ECO:0000313" key="2">
    <source>
        <dbReference type="EMBL" id="CAA0269282.1"/>
    </source>
</evidence>
<sequence length="111" mass="12465">MTMLTTLMSPTVLPKQKIDSLVFSKTSNVEGNTGQRIQQRGGRDSNRKQAENHSNPFGLSRTIQPFCHTISSLQDHDHIPWRQKSHESFVTVPNDATSDSKKGSEDDAREN</sequence>
<evidence type="ECO:0000313" key="3">
    <source>
        <dbReference type="Proteomes" id="UP000434276"/>
    </source>
</evidence>